<protein>
    <submittedName>
        <fullName evidence="2">Uncharacterized protein</fullName>
    </submittedName>
</protein>
<feature type="non-terminal residue" evidence="2">
    <location>
        <position position="1"/>
    </location>
</feature>
<dbReference type="EMBL" id="CAUJNA010002344">
    <property type="protein sequence ID" value="CAJ1392501.1"/>
    <property type="molecule type" value="Genomic_DNA"/>
</dbReference>
<organism evidence="2 3">
    <name type="scientific">Effrenium voratum</name>
    <dbReference type="NCBI Taxonomy" id="2562239"/>
    <lineage>
        <taxon>Eukaryota</taxon>
        <taxon>Sar</taxon>
        <taxon>Alveolata</taxon>
        <taxon>Dinophyceae</taxon>
        <taxon>Suessiales</taxon>
        <taxon>Symbiodiniaceae</taxon>
        <taxon>Effrenium</taxon>
    </lineage>
</organism>
<feature type="compositionally biased region" description="Basic and acidic residues" evidence="1">
    <location>
        <begin position="96"/>
        <end position="112"/>
    </location>
</feature>
<dbReference type="AlphaFoldDB" id="A0AA36N2W9"/>
<feature type="compositionally biased region" description="Basic residues" evidence="1">
    <location>
        <begin position="113"/>
        <end position="145"/>
    </location>
</feature>
<comment type="caution">
    <text evidence="2">The sequence shown here is derived from an EMBL/GenBank/DDBJ whole genome shotgun (WGS) entry which is preliminary data.</text>
</comment>
<gene>
    <name evidence="2" type="ORF">EVOR1521_LOCUS17580</name>
</gene>
<evidence type="ECO:0000313" key="2">
    <source>
        <dbReference type="EMBL" id="CAJ1392501.1"/>
    </source>
</evidence>
<accession>A0AA36N2W9</accession>
<dbReference type="Proteomes" id="UP001178507">
    <property type="component" value="Unassembled WGS sequence"/>
</dbReference>
<evidence type="ECO:0000313" key="3">
    <source>
        <dbReference type="Proteomes" id="UP001178507"/>
    </source>
</evidence>
<keyword evidence="3" id="KW-1185">Reference proteome</keyword>
<name>A0AA36N2W9_9DINO</name>
<reference evidence="2" key="1">
    <citation type="submission" date="2023-08" db="EMBL/GenBank/DDBJ databases">
        <authorList>
            <person name="Chen Y."/>
            <person name="Shah S."/>
            <person name="Dougan E. K."/>
            <person name="Thang M."/>
            <person name="Chan C."/>
        </authorList>
    </citation>
    <scope>NUCLEOTIDE SEQUENCE</scope>
</reference>
<feature type="region of interest" description="Disordered" evidence="1">
    <location>
        <begin position="85"/>
        <end position="145"/>
    </location>
</feature>
<sequence>RQDGCSGGPSRIPTTFWAWAAQRATTIFGRLSVGWPGSIIQMSQTLATMTGSETSGRRWKSWGLRKAGLDGPGRAKPKVLTALIPGLIRLRSPGSKKPEGVGRSRSVRESKRGGGRSRGNSKRKRRPRRPGLQPRKTHSSPKSSR</sequence>
<proteinExistence type="predicted"/>
<evidence type="ECO:0000256" key="1">
    <source>
        <dbReference type="SAM" id="MobiDB-lite"/>
    </source>
</evidence>
<feature type="non-terminal residue" evidence="2">
    <location>
        <position position="145"/>
    </location>
</feature>